<reference evidence="10 11" key="1">
    <citation type="submission" date="2022-10" db="EMBL/GenBank/DDBJ databases">
        <title>Luteolibacter arcticus strain CCTCC AB 2014275, whole genome shotgun sequencing project.</title>
        <authorList>
            <person name="Zhao G."/>
            <person name="Shen L."/>
        </authorList>
    </citation>
    <scope>NUCLEOTIDE SEQUENCE [LARGE SCALE GENOMIC DNA]</scope>
    <source>
        <strain evidence="10 11">CCTCC AB 2014275</strain>
    </source>
</reference>
<dbReference type="CDD" id="cd00082">
    <property type="entry name" value="HisKA"/>
    <property type="match status" value="1"/>
</dbReference>
<proteinExistence type="predicted"/>
<dbReference type="EMBL" id="JAPDDT010000007">
    <property type="protein sequence ID" value="MCW1924077.1"/>
    <property type="molecule type" value="Genomic_DNA"/>
</dbReference>
<comment type="caution">
    <text evidence="10">The sequence shown here is derived from an EMBL/GenBank/DDBJ whole genome shotgun (WGS) entry which is preliminary data.</text>
</comment>
<dbReference type="Proteomes" id="UP001320876">
    <property type="component" value="Unassembled WGS sequence"/>
</dbReference>
<sequence length="399" mass="43417">MDTPHPASERLADFILTNLEAIVSAWEEFARANWPTDEAPDPVDLRDNADNMLRAVAADMKSAQSLEDQKQKSEGNVADPALDGAALKHAKERLAAGFDIVKVVAEFRALRASVMRMWQAQGTPRDAEQGNELVRFNEAIDHLVATSVETHSARVEQGRRLFLGIIGHDLRQPLSSVRLLASVLVRSGPGADFPTIASKIQSGVDAMDALVRDLLDLSGSQLGKPMTMYPAMVDLRELAHEMVARMETVRPDKAFTLATEGDLSGRWDPYRLRQLLSNLLGNAVSHGDTAGAVHLSLCAEGDSVELKVQNEGRPIPKDLLNFLFEPMVRHIQPGAPEEIGSMGLGLYICREIVRAHRGTISASSSAEGTTVFTIVLPRAGAAEPYAPAAPDSRPLEERR</sequence>
<dbReference type="RefSeq" id="WP_264488185.1">
    <property type="nucleotide sequence ID" value="NZ_JAPDDT010000007.1"/>
</dbReference>
<evidence type="ECO:0000259" key="9">
    <source>
        <dbReference type="PROSITE" id="PS50109"/>
    </source>
</evidence>
<keyword evidence="3" id="KW-0597">Phosphoprotein</keyword>
<comment type="catalytic activity">
    <reaction evidence="1">
        <text>ATP + protein L-histidine = ADP + protein N-phospho-L-histidine.</text>
        <dbReference type="EC" id="2.7.13.3"/>
    </reaction>
</comment>
<name>A0ABT3GKP8_9BACT</name>
<evidence type="ECO:0000313" key="11">
    <source>
        <dbReference type="Proteomes" id="UP001320876"/>
    </source>
</evidence>
<dbReference type="InterPro" id="IPR005467">
    <property type="entry name" value="His_kinase_dom"/>
</dbReference>
<gene>
    <name evidence="10" type="ORF">OKA05_16030</name>
</gene>
<dbReference type="Pfam" id="PF00512">
    <property type="entry name" value="HisKA"/>
    <property type="match status" value="1"/>
</dbReference>
<dbReference type="InterPro" id="IPR003661">
    <property type="entry name" value="HisK_dim/P_dom"/>
</dbReference>
<evidence type="ECO:0000256" key="3">
    <source>
        <dbReference type="ARBA" id="ARBA00022553"/>
    </source>
</evidence>
<dbReference type="InterPro" id="IPR036097">
    <property type="entry name" value="HisK_dim/P_sf"/>
</dbReference>
<evidence type="ECO:0000256" key="7">
    <source>
        <dbReference type="ARBA" id="ARBA00022840"/>
    </source>
</evidence>
<feature type="domain" description="Histidine kinase" evidence="9">
    <location>
        <begin position="165"/>
        <end position="380"/>
    </location>
</feature>
<keyword evidence="7" id="KW-0067">ATP-binding</keyword>
<dbReference type="InterPro" id="IPR050351">
    <property type="entry name" value="BphY/WalK/GraS-like"/>
</dbReference>
<keyword evidence="8" id="KW-0902">Two-component regulatory system</keyword>
<accession>A0ABT3GKP8</accession>
<dbReference type="PANTHER" id="PTHR42878:SF7">
    <property type="entry name" value="SENSOR HISTIDINE KINASE GLRK"/>
    <property type="match status" value="1"/>
</dbReference>
<dbReference type="SUPFAM" id="SSF47384">
    <property type="entry name" value="Homodimeric domain of signal transducing histidine kinase"/>
    <property type="match status" value="1"/>
</dbReference>
<dbReference type="SMART" id="SM00388">
    <property type="entry name" value="HisKA"/>
    <property type="match status" value="1"/>
</dbReference>
<evidence type="ECO:0000256" key="4">
    <source>
        <dbReference type="ARBA" id="ARBA00022679"/>
    </source>
</evidence>
<keyword evidence="5" id="KW-0547">Nucleotide-binding</keyword>
<evidence type="ECO:0000256" key="5">
    <source>
        <dbReference type="ARBA" id="ARBA00022741"/>
    </source>
</evidence>
<keyword evidence="11" id="KW-1185">Reference proteome</keyword>
<evidence type="ECO:0000256" key="6">
    <source>
        <dbReference type="ARBA" id="ARBA00022777"/>
    </source>
</evidence>
<dbReference type="InterPro" id="IPR004358">
    <property type="entry name" value="Sig_transdc_His_kin-like_C"/>
</dbReference>
<evidence type="ECO:0000256" key="8">
    <source>
        <dbReference type="ARBA" id="ARBA00023012"/>
    </source>
</evidence>
<evidence type="ECO:0000256" key="2">
    <source>
        <dbReference type="ARBA" id="ARBA00012438"/>
    </source>
</evidence>
<keyword evidence="4" id="KW-0808">Transferase</keyword>
<dbReference type="Gene3D" id="3.30.565.10">
    <property type="entry name" value="Histidine kinase-like ATPase, C-terminal domain"/>
    <property type="match status" value="1"/>
</dbReference>
<keyword evidence="6 10" id="KW-0418">Kinase</keyword>
<protein>
    <recommendedName>
        <fullName evidence="2">histidine kinase</fullName>
        <ecNumber evidence="2">2.7.13.3</ecNumber>
    </recommendedName>
</protein>
<dbReference type="InterPro" id="IPR003594">
    <property type="entry name" value="HATPase_dom"/>
</dbReference>
<dbReference type="InterPro" id="IPR036890">
    <property type="entry name" value="HATPase_C_sf"/>
</dbReference>
<dbReference type="GO" id="GO:0016301">
    <property type="term" value="F:kinase activity"/>
    <property type="evidence" value="ECO:0007669"/>
    <property type="project" value="UniProtKB-KW"/>
</dbReference>
<dbReference type="PANTHER" id="PTHR42878">
    <property type="entry name" value="TWO-COMPONENT HISTIDINE KINASE"/>
    <property type="match status" value="1"/>
</dbReference>
<dbReference type="Pfam" id="PF02518">
    <property type="entry name" value="HATPase_c"/>
    <property type="match status" value="1"/>
</dbReference>
<dbReference type="SMART" id="SM00387">
    <property type="entry name" value="HATPase_c"/>
    <property type="match status" value="1"/>
</dbReference>
<dbReference type="EC" id="2.7.13.3" evidence="2"/>
<dbReference type="PRINTS" id="PR00344">
    <property type="entry name" value="BCTRLSENSOR"/>
</dbReference>
<evidence type="ECO:0000313" key="10">
    <source>
        <dbReference type="EMBL" id="MCW1924077.1"/>
    </source>
</evidence>
<evidence type="ECO:0000256" key="1">
    <source>
        <dbReference type="ARBA" id="ARBA00000085"/>
    </source>
</evidence>
<dbReference type="Gene3D" id="1.10.287.130">
    <property type="match status" value="1"/>
</dbReference>
<dbReference type="SUPFAM" id="SSF55874">
    <property type="entry name" value="ATPase domain of HSP90 chaperone/DNA topoisomerase II/histidine kinase"/>
    <property type="match status" value="1"/>
</dbReference>
<dbReference type="PROSITE" id="PS50109">
    <property type="entry name" value="HIS_KIN"/>
    <property type="match status" value="1"/>
</dbReference>
<organism evidence="10 11">
    <name type="scientific">Luteolibacter arcticus</name>
    <dbReference type="NCBI Taxonomy" id="1581411"/>
    <lineage>
        <taxon>Bacteria</taxon>
        <taxon>Pseudomonadati</taxon>
        <taxon>Verrucomicrobiota</taxon>
        <taxon>Verrucomicrobiia</taxon>
        <taxon>Verrucomicrobiales</taxon>
        <taxon>Verrucomicrobiaceae</taxon>
        <taxon>Luteolibacter</taxon>
    </lineage>
</organism>